<evidence type="ECO:0000313" key="3">
    <source>
        <dbReference type="EMBL" id="KAG9247567.1"/>
    </source>
</evidence>
<feature type="chain" id="PRO_5040246257" evidence="2">
    <location>
        <begin position="16"/>
        <end position="675"/>
    </location>
</feature>
<feature type="compositionally biased region" description="Gly residues" evidence="1">
    <location>
        <begin position="605"/>
        <end position="617"/>
    </location>
</feature>
<keyword evidence="4" id="KW-1185">Reference proteome</keyword>
<feature type="region of interest" description="Disordered" evidence="1">
    <location>
        <begin position="605"/>
        <end position="675"/>
    </location>
</feature>
<feature type="signal peptide" evidence="2">
    <location>
        <begin position="1"/>
        <end position="15"/>
    </location>
</feature>
<evidence type="ECO:0000256" key="2">
    <source>
        <dbReference type="SAM" id="SignalP"/>
    </source>
</evidence>
<feature type="compositionally biased region" description="Gly residues" evidence="1">
    <location>
        <begin position="635"/>
        <end position="650"/>
    </location>
</feature>
<protein>
    <submittedName>
        <fullName evidence="3">Uncharacterized protein</fullName>
    </submittedName>
</protein>
<organism evidence="3 4">
    <name type="scientific">Calycina marina</name>
    <dbReference type="NCBI Taxonomy" id="1763456"/>
    <lineage>
        <taxon>Eukaryota</taxon>
        <taxon>Fungi</taxon>
        <taxon>Dikarya</taxon>
        <taxon>Ascomycota</taxon>
        <taxon>Pezizomycotina</taxon>
        <taxon>Leotiomycetes</taxon>
        <taxon>Helotiales</taxon>
        <taxon>Pezizellaceae</taxon>
        <taxon>Calycina</taxon>
    </lineage>
</organism>
<dbReference type="PANTHER" id="PTHR35204">
    <property type="entry name" value="YALI0A21131P"/>
    <property type="match status" value="1"/>
</dbReference>
<accession>A0A9P7Z945</accession>
<feature type="region of interest" description="Disordered" evidence="1">
    <location>
        <begin position="240"/>
        <end position="263"/>
    </location>
</feature>
<gene>
    <name evidence="3" type="ORF">BJ878DRAFT_166359</name>
</gene>
<dbReference type="EMBL" id="MU253769">
    <property type="protein sequence ID" value="KAG9247567.1"/>
    <property type="molecule type" value="Genomic_DNA"/>
</dbReference>
<dbReference type="OrthoDB" id="10261782at2759"/>
<sequence>MGVLRLAAALGIALAQQIPLGVHDTQAKNFSWNFNYSSSAPHLFASVHGLLKQWPNTFFPNGHGIVPCEIPAFTSLYHGRMDGDVPPSPEWLAFDIGMSYGIMGGHRNSHMLTYQTKRAVKVLYFDGESATLFGNGQMDTQMLHIYGNVTGAPRDSENRFRGLWDEYARAIGLCSWIEEKRLGGLGWGFEGIVRMNAGFELIWCDFNSPSIRLMSHLNVTSPLLLPEGDEEDAGGLEATRTSYFPLPPEPTKPDKATDPANPPIPPSWRLDWNGEPFGKSQLWNWVIAGTKHYGSNGGEVGQGENRLTVLGCGIMSYYANKFTSQAYARAQEERKYLNLTEGGIWEGQGGNATRHDGLKFLTRRRRLHTLSEVSAADAAVMRADSERVLLSLVNGSATCSGMNWPTMAGEIVQTYGQPLPALLQVVQQFSNVSLGNATIVRSWLAQAREDTHTLLLSFIQYPTDTTADTYQKHSVLFNETYSRCAYQYTRLLDPSEEITVSPEEATLKWAVEEAVGGICNVLVDVGLSVESVWQANFNTEQNARSGPKMSTALRHEVQRWAEGLEELLAWLGWADQWSQCEEKCAWDEVCFIPMWPLIKMNRRMGGGGSGPGRGHGPPGDLYPGYPSNRTRYGPPGRGGGPRLGRGGGRPGDWMNDETDLWQPRCMSSEAFSTAD</sequence>
<evidence type="ECO:0000313" key="4">
    <source>
        <dbReference type="Proteomes" id="UP000887226"/>
    </source>
</evidence>
<dbReference type="AlphaFoldDB" id="A0A9P7Z945"/>
<evidence type="ECO:0000256" key="1">
    <source>
        <dbReference type="SAM" id="MobiDB-lite"/>
    </source>
</evidence>
<dbReference type="PANTHER" id="PTHR35204:SF1">
    <property type="entry name" value="ENTEROTOXIN"/>
    <property type="match status" value="1"/>
</dbReference>
<reference evidence="3" key="1">
    <citation type="journal article" date="2021" name="IMA Fungus">
        <title>Genomic characterization of three marine fungi, including Emericellopsis atlantica sp. nov. with signatures of a generalist lifestyle and marine biomass degradation.</title>
        <authorList>
            <person name="Hagestad O.C."/>
            <person name="Hou L."/>
            <person name="Andersen J.H."/>
            <person name="Hansen E.H."/>
            <person name="Altermark B."/>
            <person name="Li C."/>
            <person name="Kuhnert E."/>
            <person name="Cox R.J."/>
            <person name="Crous P.W."/>
            <person name="Spatafora J.W."/>
            <person name="Lail K."/>
            <person name="Amirebrahimi M."/>
            <person name="Lipzen A."/>
            <person name="Pangilinan J."/>
            <person name="Andreopoulos W."/>
            <person name="Hayes R.D."/>
            <person name="Ng V."/>
            <person name="Grigoriev I.V."/>
            <person name="Jackson S.A."/>
            <person name="Sutton T.D.S."/>
            <person name="Dobson A.D.W."/>
            <person name="Rama T."/>
        </authorList>
    </citation>
    <scope>NUCLEOTIDE SEQUENCE</scope>
    <source>
        <strain evidence="3">TRa3180A</strain>
    </source>
</reference>
<comment type="caution">
    <text evidence="3">The sequence shown here is derived from an EMBL/GenBank/DDBJ whole genome shotgun (WGS) entry which is preliminary data.</text>
</comment>
<dbReference type="Proteomes" id="UP000887226">
    <property type="component" value="Unassembled WGS sequence"/>
</dbReference>
<proteinExistence type="predicted"/>
<keyword evidence="2" id="KW-0732">Signal</keyword>
<name>A0A9P7Z945_9HELO</name>
<dbReference type="InterPro" id="IPR038921">
    <property type="entry name" value="YOR389W-like"/>
</dbReference>